<dbReference type="PANTHER" id="PTHR13847:SF289">
    <property type="entry name" value="GLYCINE OXIDASE"/>
    <property type="match status" value="1"/>
</dbReference>
<keyword evidence="2" id="KW-0812">Transmembrane</keyword>
<dbReference type="Gene3D" id="3.50.50.60">
    <property type="entry name" value="FAD/NAD(P)-binding domain"/>
    <property type="match status" value="1"/>
</dbReference>
<keyword evidence="1" id="KW-0560">Oxidoreductase</keyword>
<feature type="domain" description="FAD dependent oxidoreductase" evidence="3">
    <location>
        <begin position="14"/>
        <end position="320"/>
    </location>
</feature>
<protein>
    <submittedName>
        <fullName evidence="4">Glycerol-3-phosphate dehydrogenase</fullName>
    </submittedName>
</protein>
<keyword evidence="2" id="KW-1133">Transmembrane helix</keyword>
<evidence type="ECO:0000313" key="4">
    <source>
        <dbReference type="EMBL" id="GBH13339.1"/>
    </source>
</evidence>
<dbReference type="Pfam" id="PF01266">
    <property type="entry name" value="DAO"/>
    <property type="match status" value="1"/>
</dbReference>
<accession>A0A2V0QK50</accession>
<comment type="caution">
    <text evidence="4">The sequence shown here is derived from an EMBL/GenBank/DDBJ whole genome shotgun (WGS) entry which is preliminary data.</text>
</comment>
<dbReference type="Gene3D" id="3.30.9.10">
    <property type="entry name" value="D-Amino Acid Oxidase, subunit A, domain 2"/>
    <property type="match status" value="1"/>
</dbReference>
<dbReference type="InterPro" id="IPR036188">
    <property type="entry name" value="FAD/NAD-bd_sf"/>
</dbReference>
<dbReference type="EMBL" id="BGJZ01000348">
    <property type="protein sequence ID" value="GBH13339.1"/>
    <property type="molecule type" value="Genomic_DNA"/>
</dbReference>
<gene>
    <name evidence="4" type="ORF">KPSA1_06826</name>
</gene>
<dbReference type="AlphaFoldDB" id="A0A2V0QK50"/>
<dbReference type="InterPro" id="IPR006076">
    <property type="entry name" value="FAD-dep_OxRdtase"/>
</dbReference>
<name>A0A2V0QK50_PSESF</name>
<evidence type="ECO:0000313" key="5">
    <source>
        <dbReference type="Proteomes" id="UP000247480"/>
    </source>
</evidence>
<proteinExistence type="predicted"/>
<dbReference type="GO" id="GO:0016491">
    <property type="term" value="F:oxidoreductase activity"/>
    <property type="evidence" value="ECO:0007669"/>
    <property type="project" value="UniProtKB-KW"/>
</dbReference>
<reference evidence="4 5" key="1">
    <citation type="submission" date="2018-04" db="EMBL/GenBank/DDBJ databases">
        <title>Draft genome sequence of Pseudomonas syringae pv. actinidiae biovar 1 strains isolated from kiwifruit in Kagawa prefecture.</title>
        <authorList>
            <person name="Tabuchi M."/>
            <person name="Saito M."/>
            <person name="Fujiwara S."/>
            <person name="Sasa N."/>
            <person name="Akimitsu K."/>
            <person name="Gomi K."/>
            <person name="Konishi-Sugita S."/>
            <person name="Hamano K."/>
            <person name="Kataoka I."/>
        </authorList>
    </citation>
    <scope>NUCLEOTIDE SEQUENCE [LARGE SCALE GENOMIC DNA]</scope>
    <source>
        <strain evidence="4 5">MAFF212206</strain>
    </source>
</reference>
<sequence>MLTEVLMPSVISTDVLIVGAGVAGLWLNARLRRQGFSTVLVESASLGGGQSLKSQGIIHGGAKYALHGALSGASEAIADMPRRWREALDGKGELDLSGVRLLSEAHYLWSPGTIAGNLTSFFASKAVRGRVDQVKGEQLPPALQNPKFKGKVYRLAELVVDVPSLIKRLAELAEDSLMAGQKIEPMYEADELIGLRVDGRDIHAQRIVLSAGGGNADLLNALGVSQPQMQRRPLHMVLVKGPTLKPLFAHCLGGGPKPRITVTTHPAADGQCVWYLGGDLAEADGVAREPDAQIAVARKELEALLPWVDLSQAQWATLRVDRAEPAQSGLVRPDNAFLDSQRRLMVGWPTKLALAPDFADRVLSHLSKDGIHPTPQAPLRDVPRPPLAIPVWDELLP</sequence>
<dbReference type="SUPFAM" id="SSF51905">
    <property type="entry name" value="FAD/NAD(P)-binding domain"/>
    <property type="match status" value="1"/>
</dbReference>
<evidence type="ECO:0000259" key="3">
    <source>
        <dbReference type="Pfam" id="PF01266"/>
    </source>
</evidence>
<evidence type="ECO:0000256" key="1">
    <source>
        <dbReference type="ARBA" id="ARBA00023002"/>
    </source>
</evidence>
<dbReference type="Proteomes" id="UP000247480">
    <property type="component" value="Unassembled WGS sequence"/>
</dbReference>
<organism evidence="4 5">
    <name type="scientific">Pseudomonas syringae pv. actinidiae</name>
    <dbReference type="NCBI Taxonomy" id="103796"/>
    <lineage>
        <taxon>Bacteria</taxon>
        <taxon>Pseudomonadati</taxon>
        <taxon>Pseudomonadota</taxon>
        <taxon>Gammaproteobacteria</taxon>
        <taxon>Pseudomonadales</taxon>
        <taxon>Pseudomonadaceae</taxon>
        <taxon>Pseudomonas</taxon>
        <taxon>Pseudomonas syringae</taxon>
    </lineage>
</organism>
<dbReference type="GO" id="GO:0005737">
    <property type="term" value="C:cytoplasm"/>
    <property type="evidence" value="ECO:0007669"/>
    <property type="project" value="TreeGrafter"/>
</dbReference>
<keyword evidence="2" id="KW-0472">Membrane</keyword>
<evidence type="ECO:0000256" key="2">
    <source>
        <dbReference type="SAM" id="Phobius"/>
    </source>
</evidence>
<dbReference type="PANTHER" id="PTHR13847">
    <property type="entry name" value="SARCOSINE DEHYDROGENASE-RELATED"/>
    <property type="match status" value="1"/>
</dbReference>
<feature type="transmembrane region" description="Helical" evidence="2">
    <location>
        <begin position="6"/>
        <end position="27"/>
    </location>
</feature>